<dbReference type="InterPro" id="IPR006214">
    <property type="entry name" value="Bax_inhibitor_1-related"/>
</dbReference>
<dbReference type="OrthoDB" id="7933078at2759"/>
<feature type="transmembrane region" description="Helical" evidence="6">
    <location>
        <begin position="129"/>
        <end position="147"/>
    </location>
</feature>
<organism evidence="7 8">
    <name type="scientific">Chrysochloris asiatica</name>
    <name type="common">Cape golden mole</name>
    <dbReference type="NCBI Taxonomy" id="185453"/>
    <lineage>
        <taxon>Eukaryota</taxon>
        <taxon>Metazoa</taxon>
        <taxon>Chordata</taxon>
        <taxon>Craniata</taxon>
        <taxon>Vertebrata</taxon>
        <taxon>Euteleostomi</taxon>
        <taxon>Mammalia</taxon>
        <taxon>Eutheria</taxon>
        <taxon>Afrotheria</taxon>
        <taxon>Chrysochloridae</taxon>
        <taxon>Chrysochlorinae</taxon>
        <taxon>Chrysochloris</taxon>
    </lineage>
</organism>
<sequence>MDLEVSEPIDFSSGDHLHLVRKTADNENVQSKSHQQNPSSSAGQRETPGNPKSKTGERSDVYVVQISDESTPEDSSTNQNSPFSDASVRKAFIRKVFLLLTVQLLITTAIISMFFFWKGLKVWILLNAWFTYALLPLFFVVLFILACCGDIRRQVPANYVLLGIFTILQGLLLGTVTVFYNAEEVLWATGATALVTLALTLFALQTKLDFTLLNEVLFVSLIVLMIYGLLLIFIRSYWLHLLYAGLGTVIFSLYLVMDVQLMVGGRHHHSNLDPEEYVFATLNIYLDIINLFLFILQLIGLARSDSEEFCTSQHLFTHLLPDSGESSHSPEPGSLVTCPENLTCHHPTFAAQTVRSGIYPTSKSTYCNFMDADRRHKLPGSEANGLTLMARQQQGRQLTVLVSLPSFTGECNRPKCMPNTQWVCVAAEEHHAGGKYCFYSKQLLRLLFVLKVPGYINPGKTVVRAFQSSNTQDV</sequence>
<feature type="transmembrane region" description="Helical" evidence="6">
    <location>
        <begin position="96"/>
        <end position="117"/>
    </location>
</feature>
<dbReference type="CDD" id="cd10428">
    <property type="entry name" value="LFG_like"/>
    <property type="match status" value="1"/>
</dbReference>
<feature type="region of interest" description="Disordered" evidence="5">
    <location>
        <begin position="1"/>
        <end position="57"/>
    </location>
</feature>
<feature type="transmembrane region" description="Helical" evidence="6">
    <location>
        <begin position="240"/>
        <end position="257"/>
    </location>
</feature>
<feature type="transmembrane region" description="Helical" evidence="6">
    <location>
        <begin position="186"/>
        <end position="204"/>
    </location>
</feature>
<dbReference type="Pfam" id="PF01027">
    <property type="entry name" value="Bax1-I"/>
    <property type="match status" value="1"/>
</dbReference>
<evidence type="ECO:0000256" key="4">
    <source>
        <dbReference type="ARBA" id="ARBA00023136"/>
    </source>
</evidence>
<dbReference type="Proteomes" id="UP000504623">
    <property type="component" value="Unplaced"/>
</dbReference>
<dbReference type="PANTHER" id="PTHR23291">
    <property type="entry name" value="BAX INHIBITOR-RELATED"/>
    <property type="match status" value="1"/>
</dbReference>
<proteinExistence type="predicted"/>
<reference evidence="8" key="1">
    <citation type="submission" date="2025-08" db="UniProtKB">
        <authorList>
            <consortium name="RefSeq"/>
        </authorList>
    </citation>
    <scope>IDENTIFICATION</scope>
    <source>
        <tissue evidence="8">Spleen</tissue>
    </source>
</reference>
<accession>A0A9B0WGV8</accession>
<dbReference type="GeneID" id="102811566"/>
<evidence type="ECO:0000313" key="8">
    <source>
        <dbReference type="RefSeq" id="XP_006834456.1"/>
    </source>
</evidence>
<feature type="transmembrane region" description="Helical" evidence="6">
    <location>
        <begin position="216"/>
        <end position="234"/>
    </location>
</feature>
<dbReference type="PANTHER" id="PTHR23291:SF47">
    <property type="entry name" value="TRANSMEMBRANE BAX INHIBITOR MOTIF CONTAINING 7"/>
    <property type="match status" value="1"/>
</dbReference>
<evidence type="ECO:0000256" key="3">
    <source>
        <dbReference type="ARBA" id="ARBA00022989"/>
    </source>
</evidence>
<evidence type="ECO:0000256" key="5">
    <source>
        <dbReference type="SAM" id="MobiDB-lite"/>
    </source>
</evidence>
<evidence type="ECO:0000256" key="2">
    <source>
        <dbReference type="ARBA" id="ARBA00022692"/>
    </source>
</evidence>
<evidence type="ECO:0000256" key="6">
    <source>
        <dbReference type="SAM" id="Phobius"/>
    </source>
</evidence>
<keyword evidence="2 6" id="KW-0812">Transmembrane</keyword>
<keyword evidence="3 6" id="KW-1133">Transmembrane helix</keyword>
<dbReference type="GO" id="GO:0016020">
    <property type="term" value="C:membrane"/>
    <property type="evidence" value="ECO:0007669"/>
    <property type="project" value="UniProtKB-SubCell"/>
</dbReference>
<keyword evidence="4 6" id="KW-0472">Membrane</keyword>
<feature type="compositionally biased region" description="Polar residues" evidence="5">
    <location>
        <begin position="26"/>
        <end position="44"/>
    </location>
</feature>
<feature type="transmembrane region" description="Helical" evidence="6">
    <location>
        <begin position="159"/>
        <end position="180"/>
    </location>
</feature>
<keyword evidence="7" id="KW-1185">Reference proteome</keyword>
<dbReference type="AlphaFoldDB" id="A0A9B0WGV8"/>
<feature type="transmembrane region" description="Helical" evidence="6">
    <location>
        <begin position="277"/>
        <end position="302"/>
    </location>
</feature>
<comment type="subcellular location">
    <subcellularLocation>
        <location evidence="1">Membrane</location>
        <topology evidence="1">Multi-pass membrane protein</topology>
    </subcellularLocation>
</comment>
<protein>
    <submittedName>
        <fullName evidence="8">Protein lifeguard 1-like</fullName>
    </submittedName>
</protein>
<feature type="compositionally biased region" description="Basic and acidic residues" evidence="5">
    <location>
        <begin position="13"/>
        <end position="25"/>
    </location>
</feature>
<name>A0A9B0WGV8_CHRAS</name>
<dbReference type="RefSeq" id="XP_006834456.1">
    <property type="nucleotide sequence ID" value="XM_006834393.1"/>
</dbReference>
<evidence type="ECO:0000313" key="7">
    <source>
        <dbReference type="Proteomes" id="UP000504623"/>
    </source>
</evidence>
<gene>
    <name evidence="8" type="primary">LOC102811566</name>
</gene>
<evidence type="ECO:0000256" key="1">
    <source>
        <dbReference type="ARBA" id="ARBA00004141"/>
    </source>
</evidence>